<gene>
    <name evidence="1" type="ORF">TNIN_425751</name>
</gene>
<sequence>MASLQKPQKKECLRFTRSFIKKNKEGCVVRRQCDVFGRTEEESSTEKSTVESNVCQAKWFVKKLLESPSSSGHPNKRVRRIMGRDVRDSVNLFLHDTQCSTRCHAHPHLERVTCESSFVTARPSQILHWLD</sequence>
<evidence type="ECO:0000313" key="2">
    <source>
        <dbReference type="Proteomes" id="UP000886998"/>
    </source>
</evidence>
<protein>
    <submittedName>
        <fullName evidence="1">Uncharacterized protein</fullName>
    </submittedName>
</protein>
<dbReference type="Proteomes" id="UP000886998">
    <property type="component" value="Unassembled WGS sequence"/>
</dbReference>
<keyword evidence="2" id="KW-1185">Reference proteome</keyword>
<dbReference type="AlphaFoldDB" id="A0A8X6YNS8"/>
<name>A0A8X6YNS8_9ARAC</name>
<dbReference type="OrthoDB" id="10469899at2759"/>
<reference evidence="1" key="1">
    <citation type="submission" date="2020-08" db="EMBL/GenBank/DDBJ databases">
        <title>Multicomponent nature underlies the extraordinary mechanical properties of spider dragline silk.</title>
        <authorList>
            <person name="Kono N."/>
            <person name="Nakamura H."/>
            <person name="Mori M."/>
            <person name="Yoshida Y."/>
            <person name="Ohtoshi R."/>
            <person name="Malay A.D."/>
            <person name="Moran D.A.P."/>
            <person name="Tomita M."/>
            <person name="Numata K."/>
            <person name="Arakawa K."/>
        </authorList>
    </citation>
    <scope>NUCLEOTIDE SEQUENCE</scope>
</reference>
<comment type="caution">
    <text evidence="1">The sequence shown here is derived from an EMBL/GenBank/DDBJ whole genome shotgun (WGS) entry which is preliminary data.</text>
</comment>
<proteinExistence type="predicted"/>
<evidence type="ECO:0000313" key="1">
    <source>
        <dbReference type="EMBL" id="GFY75743.1"/>
    </source>
</evidence>
<dbReference type="EMBL" id="BMAV01021592">
    <property type="protein sequence ID" value="GFY75743.1"/>
    <property type="molecule type" value="Genomic_DNA"/>
</dbReference>
<accession>A0A8X6YNS8</accession>
<organism evidence="1 2">
    <name type="scientific">Trichonephila inaurata madagascariensis</name>
    <dbReference type="NCBI Taxonomy" id="2747483"/>
    <lineage>
        <taxon>Eukaryota</taxon>
        <taxon>Metazoa</taxon>
        <taxon>Ecdysozoa</taxon>
        <taxon>Arthropoda</taxon>
        <taxon>Chelicerata</taxon>
        <taxon>Arachnida</taxon>
        <taxon>Araneae</taxon>
        <taxon>Araneomorphae</taxon>
        <taxon>Entelegynae</taxon>
        <taxon>Araneoidea</taxon>
        <taxon>Nephilidae</taxon>
        <taxon>Trichonephila</taxon>
        <taxon>Trichonephila inaurata</taxon>
    </lineage>
</organism>